<organism evidence="2 3">
    <name type="scientific">Corynebacterium minutissimum</name>
    <dbReference type="NCBI Taxonomy" id="38301"/>
    <lineage>
        <taxon>Bacteria</taxon>
        <taxon>Bacillati</taxon>
        <taxon>Actinomycetota</taxon>
        <taxon>Actinomycetes</taxon>
        <taxon>Mycobacteriales</taxon>
        <taxon>Corynebacteriaceae</taxon>
        <taxon>Corynebacterium</taxon>
    </lineage>
</organism>
<reference evidence="2 3" key="1">
    <citation type="submission" date="2018-06" db="EMBL/GenBank/DDBJ databases">
        <authorList>
            <consortium name="Pathogen Informatics"/>
            <person name="Doyle S."/>
        </authorList>
    </citation>
    <scope>NUCLEOTIDE SEQUENCE [LARGE SCALE GENOMIC DNA]</scope>
    <source>
        <strain evidence="2 3">NCTC10289</strain>
    </source>
</reference>
<evidence type="ECO:0000256" key="1">
    <source>
        <dbReference type="SAM" id="MobiDB-lite"/>
    </source>
</evidence>
<dbReference type="RefSeq" id="WP_115021848.1">
    <property type="nucleotide sequence ID" value="NZ_CP069533.1"/>
</dbReference>
<evidence type="ECO:0000313" key="2">
    <source>
        <dbReference type="EMBL" id="STC77528.1"/>
    </source>
</evidence>
<dbReference type="Proteomes" id="UP000254287">
    <property type="component" value="Unassembled WGS sequence"/>
</dbReference>
<name>A0A376CXG7_9CORY</name>
<protein>
    <submittedName>
        <fullName evidence="2">Uncharacterized protein</fullName>
    </submittedName>
</protein>
<dbReference type="AlphaFoldDB" id="A0A376CXG7"/>
<proteinExistence type="predicted"/>
<accession>A0A376CXG7</accession>
<sequence length="126" mass="14182">MAATNLDALLEKRREVVGDAHTFPVEFAGTTFHFVAPELASSEWNDRHTELREDAADGIIFGDTLRAEMTDLILGDEAEAFIEKANEAGVDPLSMIGWAMQDHAEHVGKIQSRQNYNRSQRRAKRR</sequence>
<feature type="region of interest" description="Disordered" evidence="1">
    <location>
        <begin position="107"/>
        <end position="126"/>
    </location>
</feature>
<gene>
    <name evidence="2" type="ORF">NCTC10289_01285</name>
</gene>
<evidence type="ECO:0000313" key="3">
    <source>
        <dbReference type="Proteomes" id="UP000254287"/>
    </source>
</evidence>
<dbReference type="EMBL" id="UFXP01000001">
    <property type="protein sequence ID" value="STC77528.1"/>
    <property type="molecule type" value="Genomic_DNA"/>
</dbReference>